<name>A0A0W7TVC0_9FIRM</name>
<dbReference type="AlphaFoldDB" id="A0A0W7TVC0"/>
<dbReference type="Proteomes" id="UP000053433">
    <property type="component" value="Unassembled WGS sequence"/>
</dbReference>
<comment type="caution">
    <text evidence="2">The sequence shown here is derived from an EMBL/GenBank/DDBJ whole genome shotgun (WGS) entry which is preliminary data.</text>
</comment>
<dbReference type="PANTHER" id="PTHR35333:SF3">
    <property type="entry name" value="BETA-LACTAMASE-TYPE TRANSPEPTIDASE FOLD CONTAINING PROTEIN"/>
    <property type="match status" value="1"/>
</dbReference>
<evidence type="ECO:0000313" key="2">
    <source>
        <dbReference type="EMBL" id="KUE77757.1"/>
    </source>
</evidence>
<gene>
    <name evidence="2" type="ORF">ASJ35_00235</name>
</gene>
<dbReference type="Gene3D" id="3.40.710.10">
    <property type="entry name" value="DD-peptidase/beta-lactamase superfamily"/>
    <property type="match status" value="1"/>
</dbReference>
<dbReference type="RefSeq" id="WP_058722554.1">
    <property type="nucleotide sequence ID" value="NZ_CAUGKH010000014.1"/>
</dbReference>
<dbReference type="SUPFAM" id="SSF56601">
    <property type="entry name" value="beta-lactamase/transpeptidase-like"/>
    <property type="match status" value="1"/>
</dbReference>
<sequence>MTRQELCAALDAQLAAAQEQVCVLAVPLAGGVPLYERGAGRRAVSASTIKVFILLAALDEVRRGRLALDTPVAVTAEDILPDTGVFVDGPGMHPLEELLVWMIVLSDNTATNVLIGLLGAECINAAACSVGTKNTVLERKMLDWDAVSAGRNNYTSAEDLLRVFRALYAETVLTPELCALARSILRRQRDTRMLTRYIWQDVPCAHKTGGLDRLSHDAGVFELPGRPYFIAVLIWDAPDIDGDEPLAGRVSKLVFDYYSQEDTQ</sequence>
<protein>
    <recommendedName>
        <fullName evidence="1">Beta-lactamase class A catalytic domain-containing protein</fullName>
    </recommendedName>
</protein>
<accession>A0A0W7TVC0</accession>
<evidence type="ECO:0000259" key="1">
    <source>
        <dbReference type="Pfam" id="PF13354"/>
    </source>
</evidence>
<dbReference type="PANTHER" id="PTHR35333">
    <property type="entry name" value="BETA-LACTAMASE"/>
    <property type="match status" value="1"/>
</dbReference>
<dbReference type="InterPro" id="IPR045155">
    <property type="entry name" value="Beta-lactam_cat"/>
</dbReference>
<proteinExistence type="predicted"/>
<dbReference type="InterPro" id="IPR012338">
    <property type="entry name" value="Beta-lactam/transpept-like"/>
</dbReference>
<feature type="domain" description="Beta-lactamase class A catalytic" evidence="1">
    <location>
        <begin position="41"/>
        <end position="233"/>
    </location>
</feature>
<dbReference type="GO" id="GO:0030655">
    <property type="term" value="P:beta-lactam antibiotic catabolic process"/>
    <property type="evidence" value="ECO:0007669"/>
    <property type="project" value="InterPro"/>
</dbReference>
<dbReference type="InterPro" id="IPR000871">
    <property type="entry name" value="Beta-lactam_class-A"/>
</dbReference>
<dbReference type="GO" id="GO:0008800">
    <property type="term" value="F:beta-lactamase activity"/>
    <property type="evidence" value="ECO:0007669"/>
    <property type="project" value="InterPro"/>
</dbReference>
<dbReference type="Pfam" id="PF13354">
    <property type="entry name" value="Beta-lactamase2"/>
    <property type="match status" value="1"/>
</dbReference>
<dbReference type="EMBL" id="LMUA01000001">
    <property type="protein sequence ID" value="KUE77757.1"/>
    <property type="molecule type" value="Genomic_DNA"/>
</dbReference>
<organism evidence="2 3">
    <name type="scientific">Ruthenibacterium lactatiformans</name>
    <dbReference type="NCBI Taxonomy" id="1550024"/>
    <lineage>
        <taxon>Bacteria</taxon>
        <taxon>Bacillati</taxon>
        <taxon>Bacillota</taxon>
        <taxon>Clostridia</taxon>
        <taxon>Eubacteriales</taxon>
        <taxon>Oscillospiraceae</taxon>
        <taxon>Ruthenibacterium</taxon>
    </lineage>
</organism>
<dbReference type="GO" id="GO:0046677">
    <property type="term" value="P:response to antibiotic"/>
    <property type="evidence" value="ECO:0007669"/>
    <property type="project" value="InterPro"/>
</dbReference>
<reference evidence="2 3" key="1">
    <citation type="submission" date="2015-10" db="EMBL/GenBank/DDBJ databases">
        <title>A novel member of the family Ruminococcaceae isolated from human faeces.</title>
        <authorList>
            <person name="Shkoporov A.N."/>
            <person name="Chaplin A.V."/>
            <person name="Motuzova O.V."/>
            <person name="Kafarskaia L.I."/>
            <person name="Efimov B.A."/>
        </authorList>
    </citation>
    <scope>NUCLEOTIDE SEQUENCE [LARGE SCALE GENOMIC DNA]</scope>
    <source>
        <strain evidence="2 3">668</strain>
    </source>
</reference>
<evidence type="ECO:0000313" key="3">
    <source>
        <dbReference type="Proteomes" id="UP000053433"/>
    </source>
</evidence>